<dbReference type="InterPro" id="IPR041198">
    <property type="entry name" value="GGA_N-GAT"/>
</dbReference>
<evidence type="ECO:0000256" key="5">
    <source>
        <dbReference type="ARBA" id="ARBA00022753"/>
    </source>
</evidence>
<dbReference type="EMBL" id="JAPFRF010000011">
    <property type="protein sequence ID" value="KAJ7316010.1"/>
    <property type="molecule type" value="Genomic_DNA"/>
</dbReference>
<dbReference type="PROSITE" id="PS50180">
    <property type="entry name" value="GAE"/>
    <property type="match status" value="1"/>
</dbReference>
<feature type="region of interest" description="Disordered" evidence="11">
    <location>
        <begin position="335"/>
        <end position="390"/>
    </location>
</feature>
<evidence type="ECO:0000256" key="4">
    <source>
        <dbReference type="ARBA" id="ARBA00022448"/>
    </source>
</evidence>
<evidence type="ECO:0000256" key="1">
    <source>
        <dbReference type="ARBA" id="ARBA00004150"/>
    </source>
</evidence>
<protein>
    <recommendedName>
        <fullName evidence="17">ADP-ribosylation factor-binding protein GGA3</fullName>
    </recommendedName>
</protein>
<dbReference type="GO" id="GO:0031901">
    <property type="term" value="C:early endosome membrane"/>
    <property type="evidence" value="ECO:0007669"/>
    <property type="project" value="UniProtKB-SubCell"/>
</dbReference>
<feature type="domain" description="VHS" evidence="12">
    <location>
        <begin position="16"/>
        <end position="146"/>
    </location>
</feature>
<keyword evidence="9" id="KW-0472">Membrane</keyword>
<dbReference type="SMART" id="SM00809">
    <property type="entry name" value="Alpha_adaptinC2"/>
    <property type="match status" value="1"/>
</dbReference>
<comment type="similarity">
    <text evidence="3">Belongs to the GGA protein family.</text>
</comment>
<evidence type="ECO:0000256" key="11">
    <source>
        <dbReference type="SAM" id="MobiDB-lite"/>
    </source>
</evidence>
<dbReference type="SUPFAM" id="SSF49348">
    <property type="entry name" value="Clathrin adaptor appendage domain"/>
    <property type="match status" value="1"/>
</dbReference>
<dbReference type="InterPro" id="IPR013041">
    <property type="entry name" value="Clathrin_app_Ig-like_sf"/>
</dbReference>
<evidence type="ECO:0000259" key="14">
    <source>
        <dbReference type="PROSITE" id="PS50909"/>
    </source>
</evidence>
<keyword evidence="6" id="KW-0832">Ubl conjugation</keyword>
<dbReference type="GO" id="GO:0034394">
    <property type="term" value="P:protein localization to cell surface"/>
    <property type="evidence" value="ECO:0007669"/>
    <property type="project" value="TreeGrafter"/>
</dbReference>
<evidence type="ECO:0000313" key="16">
    <source>
        <dbReference type="Proteomes" id="UP001142489"/>
    </source>
</evidence>
<evidence type="ECO:0000313" key="15">
    <source>
        <dbReference type="EMBL" id="KAJ7316010.1"/>
    </source>
</evidence>
<feature type="coiled-coil region" evidence="10">
    <location>
        <begin position="201"/>
        <end position="238"/>
    </location>
</feature>
<evidence type="ECO:0000256" key="10">
    <source>
        <dbReference type="SAM" id="Coils"/>
    </source>
</evidence>
<evidence type="ECO:0000256" key="6">
    <source>
        <dbReference type="ARBA" id="ARBA00022843"/>
    </source>
</evidence>
<evidence type="ECO:0000256" key="2">
    <source>
        <dbReference type="ARBA" id="ARBA00004220"/>
    </source>
</evidence>
<reference evidence="15" key="1">
    <citation type="journal article" date="2023" name="DNA Res.">
        <title>Chromosome-level genome assembly of Phrynocephalus forsythii using third-generation DNA sequencing and Hi-C analysis.</title>
        <authorList>
            <person name="Qi Y."/>
            <person name="Zhao W."/>
            <person name="Zhao Y."/>
            <person name="Niu C."/>
            <person name="Cao S."/>
            <person name="Zhang Y."/>
        </authorList>
    </citation>
    <scope>NUCLEOTIDE SEQUENCE</scope>
    <source>
        <tissue evidence="15">Muscle</tissue>
    </source>
</reference>
<evidence type="ECO:0000256" key="8">
    <source>
        <dbReference type="ARBA" id="ARBA00023034"/>
    </source>
</evidence>
<gene>
    <name evidence="15" type="ORF">JRQ81_002172</name>
</gene>
<sequence>MAEAEGESLESWLNKATNPLNRQEDWEYIIGFCDQINKELEGPQIAVRLLAHKIQSPQEWEAVQALTVLEACMKNCGRRFHNEVGKFRFLNELIKVVSPKYLGERVSEKVKTKIIELLYSWTLALPDESKIKDAYYMLKRQGIVTSDPVIPVERTLIPSPPTRPQNPVFDDEEKSKILAKLLKSKNPEDLQEANKLIKSMVKEDEARIQKVTKRMHTLEEVNNNVKLLNEMLVHYSKEDSSEADKELMKELYDRCETKRRTLFKLASETEDNDSSLGDILQASDNLSRVIGLYNKIIEGQVINGKVDASVLPVTDGTDSATNSTLIDLAELDISSAPLPPMPPTTLTPAPTLTLAPTSSEIPILPPPPQAAGHSRSRSSSQAEATAAPLASTTKSLSLLDEELLCLGLNDPAPPAAKETTESSQWDMFQHEPVDLDFLNPKPASVACSSAVNPLLPTVSQSTCGTLASLPSTFAAPQPVPSVPGPPSGPFFFPAGPPLGLPRSLPIGPGYLGPAVGNNGLHKADPLGQLLDESKGTSAPAKTAASVFYAGAALPAATSAPLATGPGLPVTTSGVPYPGSCTPGSGSPLFHPASFQQQGSPARGPEISLANVHVPLESIKPSSALPVTAYDKDGLRVLLHFAKECPPGRPDVLVVVVSMLNTAPLPIKNMVLQAAVPKSMKVKLQPPSGTELAPFNPIQPPAAITQVMLLANPRKEKVRLRYRLTFTLGDRPNTEAGEVDQFPPVEQWGNL</sequence>
<keyword evidence="16" id="KW-1185">Reference proteome</keyword>
<dbReference type="CDD" id="cd14240">
    <property type="entry name" value="GAT_GGA3"/>
    <property type="match status" value="1"/>
</dbReference>
<dbReference type="Gene3D" id="1.25.40.90">
    <property type="match status" value="1"/>
</dbReference>
<feature type="compositionally biased region" description="Low complexity" evidence="11">
    <location>
        <begin position="346"/>
        <end position="359"/>
    </location>
</feature>
<dbReference type="GO" id="GO:0035091">
    <property type="term" value="F:phosphatidylinositol binding"/>
    <property type="evidence" value="ECO:0007669"/>
    <property type="project" value="InterPro"/>
</dbReference>
<dbReference type="InterPro" id="IPR038425">
    <property type="entry name" value="GAT_sf"/>
</dbReference>
<dbReference type="PROSITE" id="PS50909">
    <property type="entry name" value="GAT"/>
    <property type="match status" value="1"/>
</dbReference>
<evidence type="ECO:0000256" key="9">
    <source>
        <dbReference type="ARBA" id="ARBA00023136"/>
    </source>
</evidence>
<evidence type="ECO:0000259" key="13">
    <source>
        <dbReference type="PROSITE" id="PS50180"/>
    </source>
</evidence>
<dbReference type="InterPro" id="IPR008152">
    <property type="entry name" value="Clathrin_a/b/g-adaptin_app_Ig"/>
</dbReference>
<dbReference type="PROSITE" id="PS50179">
    <property type="entry name" value="VHS"/>
    <property type="match status" value="1"/>
</dbReference>
<comment type="subcellular location">
    <subcellularLocation>
        <location evidence="2">Early endosome membrane</location>
        <topology evidence="2">Peripheral membrane protein</topology>
    </subcellularLocation>
    <subcellularLocation>
        <location evidence="1">Golgi apparatus</location>
        <location evidence="1">trans-Golgi network membrane</location>
        <topology evidence="1">Peripheral membrane protein</topology>
    </subcellularLocation>
</comment>
<dbReference type="GO" id="GO:0006893">
    <property type="term" value="P:Golgi to plasma membrane transport"/>
    <property type="evidence" value="ECO:0007669"/>
    <property type="project" value="TreeGrafter"/>
</dbReference>
<dbReference type="InterPro" id="IPR046996">
    <property type="entry name" value="VHS_GGA3"/>
</dbReference>
<evidence type="ECO:0000259" key="12">
    <source>
        <dbReference type="PROSITE" id="PS50179"/>
    </source>
</evidence>
<keyword evidence="7" id="KW-0653">Protein transport</keyword>
<dbReference type="Pfam" id="PF00790">
    <property type="entry name" value="VHS"/>
    <property type="match status" value="1"/>
</dbReference>
<dbReference type="AlphaFoldDB" id="A0A9Q0XIC7"/>
<dbReference type="Proteomes" id="UP001142489">
    <property type="component" value="Unassembled WGS sequence"/>
</dbReference>
<evidence type="ECO:0000256" key="3">
    <source>
        <dbReference type="ARBA" id="ARBA00008099"/>
    </source>
</evidence>
<name>A0A9Q0XIC7_9SAUR</name>
<dbReference type="FunFam" id="2.60.40.1230:FF:000001">
    <property type="entry name" value="ADP-ribosylation factor-binding protein GGA1 isoform 1"/>
    <property type="match status" value="1"/>
</dbReference>
<dbReference type="InterPro" id="IPR044111">
    <property type="entry name" value="GAT_GGA3"/>
</dbReference>
<dbReference type="PANTHER" id="PTHR45905">
    <property type="entry name" value="GOLGI-LOCALIZED, GAMMA-ADAPTIN EAR CONTAINING, ARF BINDING PROTEIN"/>
    <property type="match status" value="1"/>
</dbReference>
<dbReference type="SMART" id="SM00288">
    <property type="entry name" value="VHS"/>
    <property type="match status" value="1"/>
</dbReference>
<dbReference type="InterPro" id="IPR027422">
    <property type="entry name" value="GGA1-3"/>
</dbReference>
<dbReference type="GO" id="GO:0005802">
    <property type="term" value="C:trans-Golgi network"/>
    <property type="evidence" value="ECO:0007669"/>
    <property type="project" value="InterPro"/>
</dbReference>
<dbReference type="Gene3D" id="1.20.58.160">
    <property type="match status" value="1"/>
</dbReference>
<feature type="domain" description="GAE" evidence="13">
    <location>
        <begin position="621"/>
        <end position="742"/>
    </location>
</feature>
<dbReference type="Pfam" id="PF18308">
    <property type="entry name" value="GGA_N-GAT"/>
    <property type="match status" value="1"/>
</dbReference>
<dbReference type="CDD" id="cd17008">
    <property type="entry name" value="VHS_GGA3"/>
    <property type="match status" value="1"/>
</dbReference>
<dbReference type="InterPro" id="IPR008153">
    <property type="entry name" value="GAE_dom"/>
</dbReference>
<accession>A0A9Q0XIC7</accession>
<dbReference type="InterPro" id="IPR008942">
    <property type="entry name" value="ENTH_VHS"/>
</dbReference>
<dbReference type="SUPFAM" id="SSF89009">
    <property type="entry name" value="GAT-like domain"/>
    <property type="match status" value="1"/>
</dbReference>
<dbReference type="Pfam" id="PF03127">
    <property type="entry name" value="GAT"/>
    <property type="match status" value="1"/>
</dbReference>
<proteinExistence type="inferred from homology"/>
<dbReference type="PANTHER" id="PTHR45905:SF3">
    <property type="entry name" value="ADP-RIBOSYLATION FACTOR-BINDING PROTEIN GGA3"/>
    <property type="match status" value="1"/>
</dbReference>
<dbReference type="GO" id="GO:0006886">
    <property type="term" value="P:intracellular protein transport"/>
    <property type="evidence" value="ECO:0007669"/>
    <property type="project" value="InterPro"/>
</dbReference>
<keyword evidence="5" id="KW-0967">Endosome</keyword>
<dbReference type="Pfam" id="PF02883">
    <property type="entry name" value="Alpha_adaptinC2"/>
    <property type="match status" value="1"/>
</dbReference>
<dbReference type="FunFam" id="1.20.5.170:FF:000023">
    <property type="entry name" value="ADP-ribosylation factor-binding protein GGA3 isoform X1"/>
    <property type="match status" value="1"/>
</dbReference>
<dbReference type="InterPro" id="IPR002014">
    <property type="entry name" value="VHS_dom"/>
</dbReference>
<dbReference type="GO" id="GO:0031267">
    <property type="term" value="F:small GTPase binding"/>
    <property type="evidence" value="ECO:0007669"/>
    <property type="project" value="InterPro"/>
</dbReference>
<dbReference type="Gene3D" id="2.60.40.1230">
    <property type="match status" value="1"/>
</dbReference>
<dbReference type="InterPro" id="IPR004152">
    <property type="entry name" value="GAT_dom"/>
</dbReference>
<dbReference type="Gene3D" id="1.20.5.170">
    <property type="match status" value="1"/>
</dbReference>
<evidence type="ECO:0008006" key="17">
    <source>
        <dbReference type="Google" id="ProtNLM"/>
    </source>
</evidence>
<dbReference type="FunFam" id="1.25.40.90:FF:000011">
    <property type="entry name" value="ADP-ribosylation factor-binding protein GGA3 isoform X1"/>
    <property type="match status" value="1"/>
</dbReference>
<dbReference type="SUPFAM" id="SSF48464">
    <property type="entry name" value="ENTH/VHS domain"/>
    <property type="match status" value="1"/>
</dbReference>
<dbReference type="GO" id="GO:0043130">
    <property type="term" value="F:ubiquitin binding"/>
    <property type="evidence" value="ECO:0007669"/>
    <property type="project" value="InterPro"/>
</dbReference>
<keyword evidence="10" id="KW-0175">Coiled coil</keyword>
<organism evidence="15 16">
    <name type="scientific">Phrynocephalus forsythii</name>
    <dbReference type="NCBI Taxonomy" id="171643"/>
    <lineage>
        <taxon>Eukaryota</taxon>
        <taxon>Metazoa</taxon>
        <taxon>Chordata</taxon>
        <taxon>Craniata</taxon>
        <taxon>Vertebrata</taxon>
        <taxon>Euteleostomi</taxon>
        <taxon>Lepidosauria</taxon>
        <taxon>Squamata</taxon>
        <taxon>Bifurcata</taxon>
        <taxon>Unidentata</taxon>
        <taxon>Episquamata</taxon>
        <taxon>Toxicofera</taxon>
        <taxon>Iguania</taxon>
        <taxon>Acrodonta</taxon>
        <taxon>Agamidae</taxon>
        <taxon>Agaminae</taxon>
        <taxon>Phrynocephalus</taxon>
    </lineage>
</organism>
<keyword evidence="8" id="KW-0333">Golgi apparatus</keyword>
<comment type="caution">
    <text evidence="15">The sequence shown here is derived from an EMBL/GenBank/DDBJ whole genome shotgun (WGS) entry which is preliminary data.</text>
</comment>
<dbReference type="OrthoDB" id="447025at2759"/>
<evidence type="ECO:0000256" key="7">
    <source>
        <dbReference type="ARBA" id="ARBA00022927"/>
    </source>
</evidence>
<feature type="domain" description="GAT" evidence="14">
    <location>
        <begin position="171"/>
        <end position="298"/>
    </location>
</feature>
<keyword evidence="4" id="KW-0813">Transport</keyword>